<dbReference type="EMBL" id="DF236993">
    <property type="protein sequence ID" value="GAQ80043.1"/>
    <property type="molecule type" value="Genomic_DNA"/>
</dbReference>
<dbReference type="InterPro" id="IPR048263">
    <property type="entry name" value="Arb2"/>
</dbReference>
<accession>A0A1Y1HPP9</accession>
<feature type="compositionally biased region" description="Basic and acidic residues" evidence="1">
    <location>
        <begin position="439"/>
        <end position="452"/>
    </location>
</feature>
<feature type="region of interest" description="Disordered" evidence="1">
    <location>
        <begin position="360"/>
        <end position="385"/>
    </location>
</feature>
<evidence type="ECO:0000313" key="4">
    <source>
        <dbReference type="Proteomes" id="UP000054558"/>
    </source>
</evidence>
<sequence>MSSAHVSEGDAQSPAAEEAIPQPPKTRLEAAEMKLAELGYHFNDALQMRQVANDEPFEFRTQAHYEELGDSVADYIQELMLVKYGMQRWILPVGRGPKRVRVLEADEEDEGEGVPIFVSENAKEAQAVLVLVCGSGAVMAGQWARKLCMNDSLHQGSVIPLLVWAAQREVATVVLNPNFRLSGGARMNAELHVVQAWDQVIAGLPVKHVAMVAHSYGGVCACRLLSEREEEVLPRLRCIAFTDSVHGTWGPDILSSASKRFFVRHCVNWAQSEAPLNTLMEKAYLPAEDKDPESETEGEMQPAWTPGAKAAMGTGVRTGQKIHTETGTEMETETKTETEREPEAESEPMNVYDQVLEEVSGKKTGKAKQSGGMEGTGSDGERTEGLSEAVIVGPKDSEEREVSAADVGATAAGLGFFEEEAIDVSREKDDVSLEKDIVGGEKEDVISGHDDVSMEEAAGGSGPDVTSDETGQVFEISDKGGLMAAAERETDPAMKETLLKFAGRAADDDVTAGPSGSGADASTARGDVDGIRGARADVSGGRGIAGMMARGGGGGRAGKRDERGGRPVRKAQKTGFSWANLGKNKEYCRCLELSAGVDEHERTTYSALESVKKFLEEKLTDAGAELRSTGEAAVGGGKSEEK</sequence>
<feature type="compositionally biased region" description="Basic and acidic residues" evidence="1">
    <location>
        <begin position="322"/>
        <end position="343"/>
    </location>
</feature>
<reference evidence="3 4" key="1">
    <citation type="journal article" date="2014" name="Nat. Commun.">
        <title>Klebsormidium flaccidum genome reveals primary factors for plant terrestrial adaptation.</title>
        <authorList>
            <person name="Hori K."/>
            <person name="Maruyama F."/>
            <person name="Fujisawa T."/>
            <person name="Togashi T."/>
            <person name="Yamamoto N."/>
            <person name="Seo M."/>
            <person name="Sato S."/>
            <person name="Yamada T."/>
            <person name="Mori H."/>
            <person name="Tajima N."/>
            <person name="Moriyama T."/>
            <person name="Ikeuchi M."/>
            <person name="Watanabe M."/>
            <person name="Wada H."/>
            <person name="Kobayashi K."/>
            <person name="Saito M."/>
            <person name="Masuda T."/>
            <person name="Sasaki-Sekimoto Y."/>
            <person name="Mashiguchi K."/>
            <person name="Awai K."/>
            <person name="Shimojima M."/>
            <person name="Masuda S."/>
            <person name="Iwai M."/>
            <person name="Nobusawa T."/>
            <person name="Narise T."/>
            <person name="Kondo S."/>
            <person name="Saito H."/>
            <person name="Sato R."/>
            <person name="Murakawa M."/>
            <person name="Ihara Y."/>
            <person name="Oshima-Yamada Y."/>
            <person name="Ohtaka K."/>
            <person name="Satoh M."/>
            <person name="Sonobe K."/>
            <person name="Ishii M."/>
            <person name="Ohtani R."/>
            <person name="Kanamori-Sato M."/>
            <person name="Honoki R."/>
            <person name="Miyazaki D."/>
            <person name="Mochizuki H."/>
            <person name="Umetsu J."/>
            <person name="Higashi K."/>
            <person name="Shibata D."/>
            <person name="Kamiya Y."/>
            <person name="Sato N."/>
            <person name="Nakamura Y."/>
            <person name="Tabata S."/>
            <person name="Ida S."/>
            <person name="Kurokawa K."/>
            <person name="Ohta H."/>
        </authorList>
    </citation>
    <scope>NUCLEOTIDE SEQUENCE [LARGE SCALE GENOMIC DNA]</scope>
    <source>
        <strain evidence="3 4">NIES-2285</strain>
    </source>
</reference>
<protein>
    <recommendedName>
        <fullName evidence="2">Arb2 domain-containing protein</fullName>
    </recommendedName>
</protein>
<dbReference type="PANTHER" id="PTHR21357">
    <property type="entry name" value="FAM172 FAMILY PROTEIN HOMOLOG CG10038"/>
    <property type="match status" value="1"/>
</dbReference>
<dbReference type="AlphaFoldDB" id="A0A1Y1HPP9"/>
<dbReference type="Pfam" id="PF22749">
    <property type="entry name" value="Arb2"/>
    <property type="match status" value="2"/>
</dbReference>
<dbReference type="InterPro" id="IPR029058">
    <property type="entry name" value="AB_hydrolase_fold"/>
</dbReference>
<dbReference type="Gene3D" id="3.40.50.1820">
    <property type="entry name" value="alpha/beta hydrolase"/>
    <property type="match status" value="1"/>
</dbReference>
<dbReference type="GO" id="GO:0031048">
    <property type="term" value="P:regulatory ncRNA-mediated heterochromatin formation"/>
    <property type="evidence" value="ECO:0000318"/>
    <property type="project" value="GO_Central"/>
</dbReference>
<proteinExistence type="predicted"/>
<dbReference type="STRING" id="105231.A0A1Y1HPP9"/>
<dbReference type="PANTHER" id="PTHR21357:SF4">
    <property type="entry name" value="FAM172 FAMILY PROTEIN HOMOLOG CG10038"/>
    <property type="match status" value="1"/>
</dbReference>
<feature type="compositionally biased region" description="Gly residues" evidence="1">
    <location>
        <begin position="540"/>
        <end position="556"/>
    </location>
</feature>
<feature type="region of interest" description="Disordered" evidence="1">
    <location>
        <begin position="506"/>
        <end position="573"/>
    </location>
</feature>
<dbReference type="Proteomes" id="UP000054558">
    <property type="component" value="Unassembled WGS sequence"/>
</dbReference>
<dbReference type="SUPFAM" id="SSF53474">
    <property type="entry name" value="alpha/beta-Hydrolases"/>
    <property type="match status" value="1"/>
</dbReference>
<feature type="region of interest" description="Disordered" evidence="1">
    <location>
        <begin position="439"/>
        <end position="469"/>
    </location>
</feature>
<name>A0A1Y1HPP9_KLENI</name>
<gene>
    <name evidence="3" type="ORF">KFL_000440440</name>
</gene>
<evidence type="ECO:0000259" key="2">
    <source>
        <dbReference type="Pfam" id="PF22749"/>
    </source>
</evidence>
<feature type="compositionally biased region" description="Basic and acidic residues" evidence="1">
    <location>
        <begin position="526"/>
        <end position="535"/>
    </location>
</feature>
<evidence type="ECO:0000313" key="3">
    <source>
        <dbReference type="EMBL" id="GAQ80043.1"/>
    </source>
</evidence>
<dbReference type="InterPro" id="IPR053858">
    <property type="entry name" value="Arb2_dom"/>
</dbReference>
<organism evidence="3 4">
    <name type="scientific">Klebsormidium nitens</name>
    <name type="common">Green alga</name>
    <name type="synonym">Ulothrix nitens</name>
    <dbReference type="NCBI Taxonomy" id="105231"/>
    <lineage>
        <taxon>Eukaryota</taxon>
        <taxon>Viridiplantae</taxon>
        <taxon>Streptophyta</taxon>
        <taxon>Klebsormidiophyceae</taxon>
        <taxon>Klebsormidiales</taxon>
        <taxon>Klebsormidiaceae</taxon>
        <taxon>Klebsormidium</taxon>
    </lineage>
</organism>
<feature type="region of interest" description="Disordered" evidence="1">
    <location>
        <begin position="288"/>
        <end position="348"/>
    </location>
</feature>
<feature type="region of interest" description="Disordered" evidence="1">
    <location>
        <begin position="1"/>
        <end position="24"/>
    </location>
</feature>
<dbReference type="GO" id="GO:0005634">
    <property type="term" value="C:nucleus"/>
    <property type="evidence" value="ECO:0000318"/>
    <property type="project" value="GO_Central"/>
</dbReference>
<keyword evidence="4" id="KW-1185">Reference proteome</keyword>
<feature type="domain" description="Arb2" evidence="2">
    <location>
        <begin position="189"/>
        <end position="276"/>
    </location>
</feature>
<evidence type="ECO:0000256" key="1">
    <source>
        <dbReference type="SAM" id="MobiDB-lite"/>
    </source>
</evidence>
<feature type="domain" description="Arb2" evidence="2">
    <location>
        <begin position="33"/>
        <end position="178"/>
    </location>
</feature>
<dbReference type="OrthoDB" id="1907493at2759"/>